<name>A0A7W6C0V6_9HYPH</name>
<accession>A0A7W6C0V6</accession>
<dbReference type="EMBL" id="JACIDO010000008">
    <property type="protein sequence ID" value="MBB3937346.1"/>
    <property type="molecule type" value="Genomic_DNA"/>
</dbReference>
<evidence type="ECO:0000313" key="1">
    <source>
        <dbReference type="EMBL" id="MBB3937346.1"/>
    </source>
</evidence>
<keyword evidence="2" id="KW-1185">Reference proteome</keyword>
<dbReference type="RefSeq" id="WP_175526868.1">
    <property type="nucleotide sequence ID" value="NZ_FOOA01000012.1"/>
</dbReference>
<evidence type="ECO:0000313" key="2">
    <source>
        <dbReference type="Proteomes" id="UP000531216"/>
    </source>
</evidence>
<proteinExistence type="predicted"/>
<protein>
    <submittedName>
        <fullName evidence="1">Uncharacterized protein</fullName>
    </submittedName>
</protein>
<gene>
    <name evidence="1" type="ORF">GGR05_003512</name>
</gene>
<comment type="caution">
    <text evidence="1">The sequence shown here is derived from an EMBL/GenBank/DDBJ whole genome shotgun (WGS) entry which is preliminary data.</text>
</comment>
<reference evidence="1 2" key="1">
    <citation type="submission" date="2020-08" db="EMBL/GenBank/DDBJ databases">
        <title>Genomic Encyclopedia of Type Strains, Phase IV (KMG-IV): sequencing the most valuable type-strain genomes for metagenomic binning, comparative biology and taxonomic classification.</title>
        <authorList>
            <person name="Goeker M."/>
        </authorList>
    </citation>
    <scope>NUCLEOTIDE SEQUENCE [LARGE SCALE GENOMIC DNA]</scope>
    <source>
        <strain evidence="1 2">DSM 25024</strain>
    </source>
</reference>
<dbReference type="Proteomes" id="UP000531216">
    <property type="component" value="Unassembled WGS sequence"/>
</dbReference>
<sequence length="48" mass="4994">MKANATIKVAPAACPVHLSAEAREAIGSCSVIPRDNGMGSVVHAMKFR</sequence>
<dbReference type="AlphaFoldDB" id="A0A7W6C0V6"/>
<organism evidence="1 2">
    <name type="scientific">Aureimonas phyllosphaerae</name>
    <dbReference type="NCBI Taxonomy" id="1166078"/>
    <lineage>
        <taxon>Bacteria</taxon>
        <taxon>Pseudomonadati</taxon>
        <taxon>Pseudomonadota</taxon>
        <taxon>Alphaproteobacteria</taxon>
        <taxon>Hyphomicrobiales</taxon>
        <taxon>Aurantimonadaceae</taxon>
        <taxon>Aureimonas</taxon>
    </lineage>
</organism>